<protein>
    <submittedName>
        <fullName evidence="2">Lysine exporter LysO family protein</fullName>
    </submittedName>
</protein>
<comment type="caution">
    <text evidence="2">The sequence shown here is derived from an EMBL/GenBank/DDBJ whole genome shotgun (WGS) entry which is preliminary data.</text>
</comment>
<feature type="transmembrane region" description="Helical" evidence="1">
    <location>
        <begin position="27"/>
        <end position="44"/>
    </location>
</feature>
<feature type="transmembrane region" description="Helical" evidence="1">
    <location>
        <begin position="56"/>
        <end position="78"/>
    </location>
</feature>
<dbReference type="AlphaFoldDB" id="A0A9D1WST4"/>
<proteinExistence type="predicted"/>
<evidence type="ECO:0000313" key="3">
    <source>
        <dbReference type="Proteomes" id="UP000886800"/>
    </source>
</evidence>
<dbReference type="EMBL" id="DXES01000168">
    <property type="protein sequence ID" value="HIX66150.1"/>
    <property type="molecule type" value="Genomic_DNA"/>
</dbReference>
<sequence>MIVYFLLGIGVGLTVFPKRWLKANDRVQTAGICLTLFSMGASVGSSPTFLEDLRTAGLQAVAFALATMAGSVLAVWLLSRLLPGKEGGDGE</sequence>
<reference evidence="2" key="1">
    <citation type="journal article" date="2021" name="PeerJ">
        <title>Extensive microbial diversity within the chicken gut microbiome revealed by metagenomics and culture.</title>
        <authorList>
            <person name="Gilroy R."/>
            <person name="Ravi A."/>
            <person name="Getino M."/>
            <person name="Pursley I."/>
            <person name="Horton D.L."/>
            <person name="Alikhan N.F."/>
            <person name="Baker D."/>
            <person name="Gharbi K."/>
            <person name="Hall N."/>
            <person name="Watson M."/>
            <person name="Adriaenssens E.M."/>
            <person name="Foster-Nyarko E."/>
            <person name="Jarju S."/>
            <person name="Secka A."/>
            <person name="Antonio M."/>
            <person name="Oren A."/>
            <person name="Chaudhuri R.R."/>
            <person name="La Ragione R."/>
            <person name="Hildebrand F."/>
            <person name="Pallen M.J."/>
        </authorList>
    </citation>
    <scope>NUCLEOTIDE SEQUENCE</scope>
    <source>
        <strain evidence="2">CHK188-5543</strain>
    </source>
</reference>
<accession>A0A9D1WST4</accession>
<keyword evidence="1" id="KW-0812">Transmembrane</keyword>
<organism evidence="2 3">
    <name type="scientific">Candidatus Anaerotruncus excrementipullorum</name>
    <dbReference type="NCBI Taxonomy" id="2838465"/>
    <lineage>
        <taxon>Bacteria</taxon>
        <taxon>Bacillati</taxon>
        <taxon>Bacillota</taxon>
        <taxon>Clostridia</taxon>
        <taxon>Eubacteriales</taxon>
        <taxon>Oscillospiraceae</taxon>
        <taxon>Anaerotruncus</taxon>
    </lineage>
</organism>
<dbReference type="InterPro" id="IPR005642">
    <property type="entry name" value="LysO"/>
</dbReference>
<keyword evidence="1" id="KW-0472">Membrane</keyword>
<reference evidence="2" key="2">
    <citation type="submission" date="2021-04" db="EMBL/GenBank/DDBJ databases">
        <authorList>
            <person name="Gilroy R."/>
        </authorList>
    </citation>
    <scope>NUCLEOTIDE SEQUENCE</scope>
    <source>
        <strain evidence="2">CHK188-5543</strain>
    </source>
</reference>
<keyword evidence="1" id="KW-1133">Transmembrane helix</keyword>
<dbReference type="Proteomes" id="UP000886800">
    <property type="component" value="Unassembled WGS sequence"/>
</dbReference>
<gene>
    <name evidence="2" type="ORF">H9736_07870</name>
</gene>
<evidence type="ECO:0000256" key="1">
    <source>
        <dbReference type="SAM" id="Phobius"/>
    </source>
</evidence>
<dbReference type="Pfam" id="PF03956">
    <property type="entry name" value="Lys_export"/>
    <property type="match status" value="1"/>
</dbReference>
<name>A0A9D1WST4_9FIRM</name>
<evidence type="ECO:0000313" key="2">
    <source>
        <dbReference type="EMBL" id="HIX66150.1"/>
    </source>
</evidence>
<dbReference type="GO" id="GO:0015661">
    <property type="term" value="F:L-lysine efflux transmembrane transporter activity"/>
    <property type="evidence" value="ECO:0007669"/>
    <property type="project" value="InterPro"/>
</dbReference>